<organism evidence="3 4">
    <name type="scientific">Shinella granuli</name>
    <dbReference type="NCBI Taxonomy" id="323621"/>
    <lineage>
        <taxon>Bacteria</taxon>
        <taxon>Pseudomonadati</taxon>
        <taxon>Pseudomonadota</taxon>
        <taxon>Alphaproteobacteria</taxon>
        <taxon>Hyphomicrobiales</taxon>
        <taxon>Rhizobiaceae</taxon>
        <taxon>Shinella</taxon>
    </lineage>
</organism>
<dbReference type="SUPFAM" id="SSF53300">
    <property type="entry name" value="vWA-like"/>
    <property type="match status" value="1"/>
</dbReference>
<proteinExistence type="predicted"/>
<dbReference type="PROSITE" id="PS50234">
    <property type="entry name" value="VWFA"/>
    <property type="match status" value="1"/>
</dbReference>
<dbReference type="Gene3D" id="3.40.50.410">
    <property type="entry name" value="von Willebrand factor, type A domain"/>
    <property type="match status" value="1"/>
</dbReference>
<dbReference type="PANTHER" id="PTHR41248">
    <property type="entry name" value="NORD PROTEIN"/>
    <property type="match status" value="1"/>
</dbReference>
<sequence length="729" mass="79964">MNASDGFPPEWRERWHVAHGRIDQAGYGDLVADAYRRAGPALAAEVGPAFAIRLAATISNVAIRSGRLAASLVPQAARTASRHFDEAALNSWAAAVEDVARRAPEAVLALLENTGRLAQALALPDFIAFVRMGLHLGDKDAGRRRAFFALESGEAIRLVEGRGADGGLAGLRHGLGLYLNALWGLAPPIAEAPPDAPDQMRRRPGFGGGGVRLPAAFAGFEDGEAKLLYRAAVAHIGAHHRFTREKFPATGLKPLQIALVSLIEDARVERLAARTMPGLAALWRRFHVARPEGPPIAIALMARLSRALADPDYADPHGWVEKGRALFAEAVRENIGDQQLSRRVGGLLGNDIGQMRLQFDARAYVVQPAYRDDNMGIWDFGPDDSQAPVEIEAMLEGARIEQQAGDDGRREEGEDGDTASGRLAEAQDEDGLLVARYPEYDHVTGRYRPEWCRVREMPGGIGAPRVASALGEARSDIVERLSTLIKASRISRQQRVRGQTEGEFLDMDASIAAMIARRAGEVPDTRVYGRYERRSRDMSVLVLIDASRSTTERVRGSQGSVLEMERLSTALLARAMTDVGDPFAIAAFCSNGREDVRYVRVKDFDRPFDRFAMARLAGLAGDYSTRLGAVIRHAGRDLRRQRSYRRLLLVVTDGEPSDIDVDDRRYLVEDARMAVHELGREGIDTFCVALDCDADSYAQRIFGPRGATVIDTIDRLDRLLPAVYLRLRS</sequence>
<dbReference type="SMART" id="SM00327">
    <property type="entry name" value="VWA"/>
    <property type="match status" value="1"/>
</dbReference>
<evidence type="ECO:0000313" key="3">
    <source>
        <dbReference type="EMBL" id="TCN48765.1"/>
    </source>
</evidence>
<dbReference type="PANTHER" id="PTHR41248:SF1">
    <property type="entry name" value="NORD PROTEIN"/>
    <property type="match status" value="1"/>
</dbReference>
<feature type="region of interest" description="Disordered" evidence="1">
    <location>
        <begin position="401"/>
        <end position="425"/>
    </location>
</feature>
<dbReference type="InterPro" id="IPR036465">
    <property type="entry name" value="vWFA_dom_sf"/>
</dbReference>
<comment type="caution">
    <text evidence="3">The sequence shown here is derived from an EMBL/GenBank/DDBJ whole genome shotgun (WGS) entry which is preliminary data.</text>
</comment>
<feature type="domain" description="VWFA" evidence="2">
    <location>
        <begin position="539"/>
        <end position="723"/>
    </location>
</feature>
<evidence type="ECO:0000313" key="4">
    <source>
        <dbReference type="Proteomes" id="UP000295351"/>
    </source>
</evidence>
<evidence type="ECO:0000256" key="1">
    <source>
        <dbReference type="SAM" id="MobiDB-lite"/>
    </source>
</evidence>
<gene>
    <name evidence="3" type="ORF">EV665_101504</name>
</gene>
<keyword evidence="4" id="KW-1185">Reference proteome</keyword>
<accession>A0A4R2D4U1</accession>
<reference evidence="3 4" key="1">
    <citation type="submission" date="2019-03" db="EMBL/GenBank/DDBJ databases">
        <title>Genomic Encyclopedia of Type Strains, Phase IV (KMG-IV): sequencing the most valuable type-strain genomes for metagenomic binning, comparative biology and taxonomic classification.</title>
        <authorList>
            <person name="Goeker M."/>
        </authorList>
    </citation>
    <scope>NUCLEOTIDE SEQUENCE [LARGE SCALE GENOMIC DNA]</scope>
    <source>
        <strain evidence="3 4">DSM 18401</strain>
    </source>
</reference>
<evidence type="ECO:0000259" key="2">
    <source>
        <dbReference type="PROSITE" id="PS50234"/>
    </source>
</evidence>
<protein>
    <recommendedName>
        <fullName evidence="2">VWFA domain-containing protein</fullName>
    </recommendedName>
</protein>
<name>A0A4R2D4U1_SHIGR</name>
<dbReference type="Proteomes" id="UP000295351">
    <property type="component" value="Unassembled WGS sequence"/>
</dbReference>
<dbReference type="InterPro" id="IPR051928">
    <property type="entry name" value="NorD/CobT"/>
</dbReference>
<dbReference type="InterPro" id="IPR002035">
    <property type="entry name" value="VWF_A"/>
</dbReference>
<dbReference type="EMBL" id="SLVX01000001">
    <property type="protein sequence ID" value="TCN48765.1"/>
    <property type="molecule type" value="Genomic_DNA"/>
</dbReference>
<dbReference type="CDD" id="cd01454">
    <property type="entry name" value="vWA_norD_type"/>
    <property type="match status" value="1"/>
</dbReference>
<dbReference type="RefSeq" id="WP_133032957.1">
    <property type="nucleotide sequence ID" value="NZ_BAABEI010000012.1"/>
</dbReference>
<dbReference type="AlphaFoldDB" id="A0A4R2D4U1"/>